<evidence type="ECO:0000313" key="2">
    <source>
        <dbReference type="Proteomes" id="UP001374599"/>
    </source>
</evidence>
<sequence length="49" mass="5948">MSINKRFGREAFLVKILYNHDIIFFIKISEIFFNVNFLLTIYQIVCDFI</sequence>
<dbReference type="Proteomes" id="UP001374599">
    <property type="component" value="Unassembled WGS sequence"/>
</dbReference>
<keyword evidence="2" id="KW-1185">Reference proteome</keyword>
<protein>
    <submittedName>
        <fullName evidence="1">Uncharacterized protein</fullName>
    </submittedName>
</protein>
<proteinExistence type="predicted"/>
<comment type="caution">
    <text evidence="1">The sequence shown here is derived from an EMBL/GenBank/DDBJ whole genome shotgun (WGS) entry which is preliminary data.</text>
</comment>
<accession>A0ACB5UI82</accession>
<dbReference type="EMBL" id="BTPU01000025">
    <property type="protein sequence ID" value="GMQ62347.1"/>
    <property type="molecule type" value="Genomic_DNA"/>
</dbReference>
<evidence type="ECO:0000313" key="1">
    <source>
        <dbReference type="EMBL" id="GMQ62347.1"/>
    </source>
</evidence>
<name>A0ACB5UI82_9FIRM</name>
<gene>
    <name evidence="1" type="ORF">AN2V17_15790</name>
</gene>
<reference evidence="1" key="1">
    <citation type="submission" date="2023-09" db="EMBL/GenBank/DDBJ databases">
        <title>Vallitalea sediminicola and Vallitalea maricola sp. nov., anaerobic bacteria isolated from marine sediment.</title>
        <authorList>
            <person name="Hirano S."/>
            <person name="Maeda A."/>
            <person name="Terahara T."/>
            <person name="Mori K."/>
            <person name="Hamada M."/>
            <person name="Matsumoto R."/>
            <person name="Kobayashi T."/>
        </authorList>
    </citation>
    <scope>NUCLEOTIDE SEQUENCE</scope>
    <source>
        <strain evidence="1">AN17-2</strain>
    </source>
</reference>
<organism evidence="1 2">
    <name type="scientific">Vallitalea maricola</name>
    <dbReference type="NCBI Taxonomy" id="3074433"/>
    <lineage>
        <taxon>Bacteria</taxon>
        <taxon>Bacillati</taxon>
        <taxon>Bacillota</taxon>
        <taxon>Clostridia</taxon>
        <taxon>Lachnospirales</taxon>
        <taxon>Vallitaleaceae</taxon>
        <taxon>Vallitalea</taxon>
    </lineage>
</organism>